<keyword evidence="2" id="KW-1133">Transmembrane helix</keyword>
<accession>A0ABN2IKD6</accession>
<evidence type="ECO:0000313" key="4">
    <source>
        <dbReference type="Proteomes" id="UP001500618"/>
    </source>
</evidence>
<comment type="caution">
    <text evidence="3">The sequence shown here is derived from an EMBL/GenBank/DDBJ whole genome shotgun (WGS) entry which is preliminary data.</text>
</comment>
<feature type="transmembrane region" description="Helical" evidence="2">
    <location>
        <begin position="16"/>
        <end position="33"/>
    </location>
</feature>
<evidence type="ECO:0000313" key="3">
    <source>
        <dbReference type="EMBL" id="GAA1706734.1"/>
    </source>
</evidence>
<keyword evidence="4" id="KW-1185">Reference proteome</keyword>
<dbReference type="Proteomes" id="UP001500618">
    <property type="component" value="Unassembled WGS sequence"/>
</dbReference>
<name>A0ABN2IKD6_9ACTN</name>
<keyword evidence="2" id="KW-0472">Membrane</keyword>
<evidence type="ECO:0000256" key="2">
    <source>
        <dbReference type="SAM" id="Phobius"/>
    </source>
</evidence>
<feature type="region of interest" description="Disordered" evidence="1">
    <location>
        <begin position="39"/>
        <end position="62"/>
    </location>
</feature>
<evidence type="ECO:0000256" key="1">
    <source>
        <dbReference type="SAM" id="MobiDB-lite"/>
    </source>
</evidence>
<reference evidence="3 4" key="1">
    <citation type="journal article" date="2019" name="Int. J. Syst. Evol. Microbiol.">
        <title>The Global Catalogue of Microorganisms (GCM) 10K type strain sequencing project: providing services to taxonomists for standard genome sequencing and annotation.</title>
        <authorList>
            <consortium name="The Broad Institute Genomics Platform"/>
            <consortium name="The Broad Institute Genome Sequencing Center for Infectious Disease"/>
            <person name="Wu L."/>
            <person name="Ma J."/>
        </authorList>
    </citation>
    <scope>NUCLEOTIDE SEQUENCE [LARGE SCALE GENOMIC DNA]</scope>
    <source>
        <strain evidence="3 4">JCM 14718</strain>
    </source>
</reference>
<proteinExistence type="predicted"/>
<gene>
    <name evidence="3" type="ORF">GCM10009765_65230</name>
</gene>
<sequence>MPFNLDEIKGVFKNKYALAGVAVAVGAGGYVLYRRSKVSAGTGSTTPDASTATGVTGVGSGTADTTGNDVATWLGSYSQNLQNTLNQQLSAYGTTLNDALKGITPTTPAPTTTDVGPYPGTPRPTGTTAYVTKAGQGWADVLSALGFSGTSDATALEQWNRTHGTTAVVNGKAQKSNAAASGYQTFGVGTVLAVPTSSPGKL</sequence>
<dbReference type="RefSeq" id="WP_344314071.1">
    <property type="nucleotide sequence ID" value="NZ_BAAANY010000031.1"/>
</dbReference>
<feature type="compositionally biased region" description="Low complexity" evidence="1">
    <location>
        <begin position="104"/>
        <end position="126"/>
    </location>
</feature>
<feature type="region of interest" description="Disordered" evidence="1">
    <location>
        <begin position="102"/>
        <end position="126"/>
    </location>
</feature>
<evidence type="ECO:0008006" key="5">
    <source>
        <dbReference type="Google" id="ProtNLM"/>
    </source>
</evidence>
<protein>
    <recommendedName>
        <fullName evidence="5">PASTA domain-containing protein</fullName>
    </recommendedName>
</protein>
<feature type="compositionally biased region" description="Low complexity" evidence="1">
    <location>
        <begin position="48"/>
        <end position="62"/>
    </location>
</feature>
<dbReference type="EMBL" id="BAAANY010000031">
    <property type="protein sequence ID" value="GAA1706734.1"/>
    <property type="molecule type" value="Genomic_DNA"/>
</dbReference>
<organism evidence="3 4">
    <name type="scientific">Fodinicola feengrottensis</name>
    <dbReference type="NCBI Taxonomy" id="435914"/>
    <lineage>
        <taxon>Bacteria</taxon>
        <taxon>Bacillati</taxon>
        <taxon>Actinomycetota</taxon>
        <taxon>Actinomycetes</taxon>
        <taxon>Mycobacteriales</taxon>
        <taxon>Fodinicola</taxon>
    </lineage>
</organism>
<keyword evidence="2" id="KW-0812">Transmembrane</keyword>